<dbReference type="AlphaFoldDB" id="A0A0E9UT92"/>
<sequence length="33" mass="3800">MSEFESKRAFCSWRGTCACELDLSHMKLYEAGL</sequence>
<protein>
    <submittedName>
        <fullName evidence="1">Uncharacterized protein</fullName>
    </submittedName>
</protein>
<organism evidence="1">
    <name type="scientific">Anguilla anguilla</name>
    <name type="common">European freshwater eel</name>
    <name type="synonym">Muraena anguilla</name>
    <dbReference type="NCBI Taxonomy" id="7936"/>
    <lineage>
        <taxon>Eukaryota</taxon>
        <taxon>Metazoa</taxon>
        <taxon>Chordata</taxon>
        <taxon>Craniata</taxon>
        <taxon>Vertebrata</taxon>
        <taxon>Euteleostomi</taxon>
        <taxon>Actinopterygii</taxon>
        <taxon>Neopterygii</taxon>
        <taxon>Teleostei</taxon>
        <taxon>Anguilliformes</taxon>
        <taxon>Anguillidae</taxon>
        <taxon>Anguilla</taxon>
    </lineage>
</organism>
<proteinExistence type="predicted"/>
<reference evidence="1" key="2">
    <citation type="journal article" date="2015" name="Fish Shellfish Immunol.">
        <title>Early steps in the European eel (Anguilla anguilla)-Vibrio vulnificus interaction in the gills: Role of the RtxA13 toxin.</title>
        <authorList>
            <person name="Callol A."/>
            <person name="Pajuelo D."/>
            <person name="Ebbesson L."/>
            <person name="Teles M."/>
            <person name="MacKenzie S."/>
            <person name="Amaro C."/>
        </authorList>
    </citation>
    <scope>NUCLEOTIDE SEQUENCE</scope>
</reference>
<reference evidence="1" key="1">
    <citation type="submission" date="2014-11" db="EMBL/GenBank/DDBJ databases">
        <authorList>
            <person name="Amaro Gonzalez C."/>
        </authorList>
    </citation>
    <scope>NUCLEOTIDE SEQUENCE</scope>
</reference>
<dbReference type="EMBL" id="GBXM01040389">
    <property type="protein sequence ID" value="JAH68188.1"/>
    <property type="molecule type" value="Transcribed_RNA"/>
</dbReference>
<accession>A0A0E9UT92</accession>
<evidence type="ECO:0000313" key="1">
    <source>
        <dbReference type="EMBL" id="JAH68188.1"/>
    </source>
</evidence>
<name>A0A0E9UT92_ANGAN</name>